<name>A0A482V9W0_ASBVE</name>
<organism evidence="2 3">
    <name type="scientific">Asbolus verrucosus</name>
    <name type="common">Desert ironclad beetle</name>
    <dbReference type="NCBI Taxonomy" id="1661398"/>
    <lineage>
        <taxon>Eukaryota</taxon>
        <taxon>Metazoa</taxon>
        <taxon>Ecdysozoa</taxon>
        <taxon>Arthropoda</taxon>
        <taxon>Hexapoda</taxon>
        <taxon>Insecta</taxon>
        <taxon>Pterygota</taxon>
        <taxon>Neoptera</taxon>
        <taxon>Endopterygota</taxon>
        <taxon>Coleoptera</taxon>
        <taxon>Polyphaga</taxon>
        <taxon>Cucujiformia</taxon>
        <taxon>Tenebrionidae</taxon>
        <taxon>Pimeliinae</taxon>
        <taxon>Asbolus</taxon>
    </lineage>
</organism>
<dbReference type="Proteomes" id="UP000292052">
    <property type="component" value="Unassembled WGS sequence"/>
</dbReference>
<proteinExistence type="predicted"/>
<dbReference type="AlphaFoldDB" id="A0A482V9W0"/>
<comment type="caution">
    <text evidence="2">The sequence shown here is derived from an EMBL/GenBank/DDBJ whole genome shotgun (WGS) entry which is preliminary data.</text>
</comment>
<dbReference type="EMBL" id="QDEB01122805">
    <property type="protein sequence ID" value="RZB40055.1"/>
    <property type="molecule type" value="Genomic_DNA"/>
</dbReference>
<feature type="region of interest" description="Disordered" evidence="1">
    <location>
        <begin position="24"/>
        <end position="70"/>
    </location>
</feature>
<gene>
    <name evidence="2" type="ORF">BDFB_011398</name>
</gene>
<keyword evidence="3" id="KW-1185">Reference proteome</keyword>
<reference evidence="2 3" key="1">
    <citation type="submission" date="2017-03" db="EMBL/GenBank/DDBJ databases">
        <title>Genome of the blue death feigning beetle - Asbolus verrucosus.</title>
        <authorList>
            <person name="Rider S.D."/>
        </authorList>
    </citation>
    <scope>NUCLEOTIDE SEQUENCE [LARGE SCALE GENOMIC DNA]</scope>
    <source>
        <strain evidence="2">Butters</strain>
        <tissue evidence="2">Head and leg muscle</tissue>
    </source>
</reference>
<protein>
    <submittedName>
        <fullName evidence="2">Uncharacterized protein</fullName>
    </submittedName>
</protein>
<evidence type="ECO:0000256" key="1">
    <source>
        <dbReference type="SAM" id="MobiDB-lite"/>
    </source>
</evidence>
<accession>A0A482V9W0</accession>
<dbReference type="OrthoDB" id="10398919at2759"/>
<sequence length="70" mass="7470">MEGADQEDGSSMNNKILECRSILQQAGMLEGNGAGQPTEGQGENETEGSKGEGMEDPMSSGNSRRNSRRH</sequence>
<evidence type="ECO:0000313" key="3">
    <source>
        <dbReference type="Proteomes" id="UP000292052"/>
    </source>
</evidence>
<evidence type="ECO:0000313" key="2">
    <source>
        <dbReference type="EMBL" id="RZB40055.1"/>
    </source>
</evidence>